<evidence type="ECO:0000313" key="4">
    <source>
        <dbReference type="Proteomes" id="UP000502823"/>
    </source>
</evidence>
<protein>
    <submittedName>
        <fullName evidence="3">Uncharacterized protein</fullName>
    </submittedName>
</protein>
<proteinExistence type="predicted"/>
<dbReference type="InParanoid" id="A0A6L2PG07"/>
<dbReference type="AlphaFoldDB" id="A0A6L2PG07"/>
<gene>
    <name evidence="3" type="ORF">Cfor_10888</name>
    <name evidence="2" type="ORF">Cfor_10987</name>
</gene>
<sequence>KLPDEVLENLPDQVPVKLQKTDTEATSKGKRSHEKRDKYGHVKDKRQAAEFRNQSDIDYIPLSTSGATEFGVMPLDKFMRAPKSMAERAAEFRQDMLFGSRIKRGPGGLG</sequence>
<dbReference type="EMBL" id="BLKM01003993">
    <property type="protein sequence ID" value="GFG30299.1"/>
    <property type="molecule type" value="Genomic_DNA"/>
</dbReference>
<organism evidence="3 4">
    <name type="scientific">Coptotermes formosanus</name>
    <name type="common">Formosan subterranean termite</name>
    <dbReference type="NCBI Taxonomy" id="36987"/>
    <lineage>
        <taxon>Eukaryota</taxon>
        <taxon>Metazoa</taxon>
        <taxon>Ecdysozoa</taxon>
        <taxon>Arthropoda</taxon>
        <taxon>Hexapoda</taxon>
        <taxon>Insecta</taxon>
        <taxon>Pterygota</taxon>
        <taxon>Neoptera</taxon>
        <taxon>Polyneoptera</taxon>
        <taxon>Dictyoptera</taxon>
        <taxon>Blattodea</taxon>
        <taxon>Blattoidea</taxon>
        <taxon>Termitoidae</taxon>
        <taxon>Rhinotermitidae</taxon>
        <taxon>Coptotermes</taxon>
    </lineage>
</organism>
<evidence type="ECO:0000313" key="2">
    <source>
        <dbReference type="EMBL" id="GFG30299.1"/>
    </source>
</evidence>
<reference evidence="3" key="1">
    <citation type="journal article" date="2020" name="J. Asia-Pac. Entomol.">
        <title>Draft genome sequence of the termite, Coptotermes formosanus: Genetic insights into the pyruvate dehydrogenase complex of the termite.</title>
        <authorList>
            <person name="Itakura S."/>
            <person name="Yosikawa Y."/>
            <person name="Togami Y."/>
            <person name="Umezawa K."/>
        </authorList>
    </citation>
    <scope>NUCLEOTIDE SEQUENCE</scope>
    <source>
        <tissue evidence="3">Head</tissue>
    </source>
</reference>
<evidence type="ECO:0000256" key="1">
    <source>
        <dbReference type="SAM" id="MobiDB-lite"/>
    </source>
</evidence>
<dbReference type="EMBL" id="BLKM01010880">
    <property type="protein sequence ID" value="GFG31473.1"/>
    <property type="molecule type" value="Genomic_DNA"/>
</dbReference>
<dbReference type="Proteomes" id="UP000502823">
    <property type="component" value="Unassembled WGS sequence"/>
</dbReference>
<feature type="compositionally biased region" description="Basic and acidic residues" evidence="1">
    <location>
        <begin position="34"/>
        <end position="48"/>
    </location>
</feature>
<feature type="region of interest" description="Disordered" evidence="1">
    <location>
        <begin position="1"/>
        <end position="48"/>
    </location>
</feature>
<reference evidence="4" key="2">
    <citation type="submission" date="2020-01" db="EMBL/GenBank/DDBJ databases">
        <title>Draft genome sequence of the Termite Coptotermes fromosanus.</title>
        <authorList>
            <person name="Itakura S."/>
            <person name="Yosikawa Y."/>
            <person name="Umezawa K."/>
        </authorList>
    </citation>
    <scope>NUCLEOTIDE SEQUENCE [LARGE SCALE GENOMIC DNA]</scope>
</reference>
<keyword evidence="4" id="KW-1185">Reference proteome</keyword>
<feature type="non-terminal residue" evidence="3">
    <location>
        <position position="1"/>
    </location>
</feature>
<name>A0A6L2PG07_COPFO</name>
<comment type="caution">
    <text evidence="3">The sequence shown here is derived from an EMBL/GenBank/DDBJ whole genome shotgun (WGS) entry which is preliminary data.</text>
</comment>
<evidence type="ECO:0000313" key="3">
    <source>
        <dbReference type="EMBL" id="GFG31473.1"/>
    </source>
</evidence>
<dbReference type="OrthoDB" id="8195194at2759"/>
<accession>A0A6L2PG07</accession>